<proteinExistence type="predicted"/>
<feature type="compositionally biased region" description="Basic and acidic residues" evidence="1">
    <location>
        <begin position="8"/>
        <end position="32"/>
    </location>
</feature>
<accession>A0A170VJY3</accession>
<feature type="compositionally biased region" description="Basic and acidic residues" evidence="1">
    <location>
        <begin position="41"/>
        <end position="53"/>
    </location>
</feature>
<name>A0A170VJY3_TRIIF</name>
<protein>
    <submittedName>
        <fullName evidence="2">Protein lap4 isoform x7</fullName>
    </submittedName>
</protein>
<evidence type="ECO:0000256" key="1">
    <source>
        <dbReference type="SAM" id="MobiDB-lite"/>
    </source>
</evidence>
<dbReference type="AlphaFoldDB" id="A0A170VJY3"/>
<reference evidence="2" key="1">
    <citation type="submission" date="2016-04" db="EMBL/GenBank/DDBJ databases">
        <authorList>
            <person name="Calderon-Fernandez G.M.Sr."/>
        </authorList>
    </citation>
    <scope>NUCLEOTIDE SEQUENCE</scope>
    <source>
        <strain evidence="2">Int1</strain>
        <tissue evidence="2">Integument</tissue>
    </source>
</reference>
<dbReference type="EMBL" id="GEMB01006624">
    <property type="protein sequence ID" value="JAR96724.1"/>
    <property type="molecule type" value="Transcribed_RNA"/>
</dbReference>
<feature type="region of interest" description="Disordered" evidence="1">
    <location>
        <begin position="1"/>
        <end position="53"/>
    </location>
</feature>
<sequence>MPEPKASVSDKKKFLRKKTMEEHHQPSPKPERVFTFLSQDEVEKLETGRREEN</sequence>
<organism evidence="2">
    <name type="scientific">Triatoma infestans</name>
    <name type="common">Assassin bug</name>
    <dbReference type="NCBI Taxonomy" id="30076"/>
    <lineage>
        <taxon>Eukaryota</taxon>
        <taxon>Metazoa</taxon>
        <taxon>Ecdysozoa</taxon>
        <taxon>Arthropoda</taxon>
        <taxon>Hexapoda</taxon>
        <taxon>Insecta</taxon>
        <taxon>Pterygota</taxon>
        <taxon>Neoptera</taxon>
        <taxon>Paraneoptera</taxon>
        <taxon>Hemiptera</taxon>
        <taxon>Heteroptera</taxon>
        <taxon>Panheteroptera</taxon>
        <taxon>Cimicomorpha</taxon>
        <taxon>Reduviidae</taxon>
        <taxon>Triatominae</taxon>
        <taxon>Triatoma</taxon>
    </lineage>
</organism>
<evidence type="ECO:0000313" key="2">
    <source>
        <dbReference type="EMBL" id="JAR96724.1"/>
    </source>
</evidence>
<reference evidence="2" key="2">
    <citation type="journal article" date="2017" name="J. Med. Entomol.">
        <title>Transcriptome Analysis of the Triatoma infestans (Hemiptera: Reduviidae) Integument.</title>
        <authorList>
            <person name="Calderon-Fernandez G.M."/>
            <person name="Moriconi D.E."/>
            <person name="Dulbecco A.B."/>
            <person name="Juarez M.P."/>
        </authorList>
    </citation>
    <scope>NUCLEOTIDE SEQUENCE</scope>
    <source>
        <strain evidence="2">Int1</strain>
        <tissue evidence="2">Integument</tissue>
    </source>
</reference>